<evidence type="ECO:0000313" key="15">
    <source>
        <dbReference type="Proteomes" id="UP000030655"/>
    </source>
</evidence>
<evidence type="ECO:0000256" key="1">
    <source>
        <dbReference type="ARBA" id="ARBA00004496"/>
    </source>
</evidence>
<keyword evidence="8 11" id="KW-0030">Aminoacyl-tRNA synthetase</keyword>
<evidence type="ECO:0000256" key="9">
    <source>
        <dbReference type="ARBA" id="ARBA00030904"/>
    </source>
</evidence>
<dbReference type="Gene3D" id="3.40.50.620">
    <property type="entry name" value="HUPs"/>
    <property type="match status" value="1"/>
</dbReference>
<evidence type="ECO:0000256" key="11">
    <source>
        <dbReference type="RuleBase" id="RU363039"/>
    </source>
</evidence>
<dbReference type="Pfam" id="PF09334">
    <property type="entry name" value="tRNA-synt_1g"/>
    <property type="match status" value="1"/>
</dbReference>
<dbReference type="PROSITE" id="PS00178">
    <property type="entry name" value="AA_TRNA_LIGASE_I"/>
    <property type="match status" value="1"/>
</dbReference>
<keyword evidence="15" id="KW-1185">Reference proteome</keyword>
<keyword evidence="5 11" id="KW-0547">Nucleotide-binding</keyword>
<dbReference type="GO" id="GO:0017102">
    <property type="term" value="C:methionyl glutamyl tRNA synthetase complex"/>
    <property type="evidence" value="ECO:0007669"/>
    <property type="project" value="EnsemblFungi"/>
</dbReference>
<dbReference type="InterPro" id="IPR009080">
    <property type="entry name" value="tRNAsynth_Ia_anticodon-bd"/>
</dbReference>
<dbReference type="Pfam" id="PF19303">
    <property type="entry name" value="Anticodon_3"/>
    <property type="match status" value="1"/>
</dbReference>
<evidence type="ECO:0000256" key="3">
    <source>
        <dbReference type="ARBA" id="ARBA00012838"/>
    </source>
</evidence>
<evidence type="ECO:0000256" key="4">
    <source>
        <dbReference type="ARBA" id="ARBA00022598"/>
    </source>
</evidence>
<dbReference type="GO" id="GO:0010494">
    <property type="term" value="C:cytoplasmic stress granule"/>
    <property type="evidence" value="ECO:0007669"/>
    <property type="project" value="EnsemblFungi"/>
</dbReference>
<evidence type="ECO:0000256" key="10">
    <source>
        <dbReference type="ARBA" id="ARBA00047364"/>
    </source>
</evidence>
<dbReference type="InterPro" id="IPR033911">
    <property type="entry name" value="MetRS_core"/>
</dbReference>
<dbReference type="PRINTS" id="PR01041">
    <property type="entry name" value="TRNASYNTHMET"/>
</dbReference>
<gene>
    <name evidence="14" type="ORF">H312_02801</name>
</gene>
<dbReference type="GO" id="GO:0004825">
    <property type="term" value="F:methionine-tRNA ligase activity"/>
    <property type="evidence" value="ECO:0007669"/>
    <property type="project" value="UniProtKB-EC"/>
</dbReference>
<sequence>MQKKRIVTSALPYVNNIPHIGNIIGCVLSGDVYARYSKKNRIDAIHICGTDEFGTATEMEAIAKNCHPMDICNVNRIEHKKIYDWFDIHFDNFGKTTSQNHILFTQEVFLKIRENGYLEEKEISQMYCETDQMFLADRYIIGQCNNCSAEGAKGDQCEKCGSMLREEDLINPVCFLCKKTPIFKKSHHIFLRLDLLQSRIKDFVNESTKSWSKIATADAKDWCNKELISRCITRDLRHKWGVPVPLKGFEDKVLYVWFDAPIGYISFIKELSEEYLKDFELVEFMGRDNVSFHSIFFPGMMLAAGIDFFPKQISATYYLKFENEKISKSKNHGVFTDQIIKNLLGNDSMWRYYLCKIRPETNDTNFSTSDFLSYYSTDLINTIGNFVNRVLKYINNFTDGCVRYEVEIQNKNISDIQECYNNYIQAMDEINMRKGIECTVMFASLGNTFLQGYVKNDKKERNTAFSYGVSFVKLLAHMIEPFMPKISLRIFSMLNVDEKYFDEGTTFLPNNHKISSNIEVLFEKLDPNIVQNIHDLVNLSKN</sequence>
<dbReference type="InterPro" id="IPR014758">
    <property type="entry name" value="Met-tRNA_synth"/>
</dbReference>
<dbReference type="VEuPathDB" id="MicrosporidiaDB:H312_02801"/>
<proteinExistence type="inferred from homology"/>
<keyword evidence="4 11" id="KW-0436">Ligase</keyword>
<dbReference type="InterPro" id="IPR001412">
    <property type="entry name" value="aa-tRNA-synth_I_CS"/>
</dbReference>
<dbReference type="HOGENOM" id="CLU_009710_1_2_1"/>
<comment type="subcellular location">
    <subcellularLocation>
        <location evidence="1">Cytoplasm</location>
    </subcellularLocation>
</comment>
<dbReference type="InterPro" id="IPR015413">
    <property type="entry name" value="Methionyl/Leucyl_tRNA_Synth"/>
</dbReference>
<dbReference type="PANTHER" id="PTHR45765:SF1">
    <property type="entry name" value="METHIONINE--TRNA LIGASE, CYTOPLASMIC"/>
    <property type="match status" value="1"/>
</dbReference>
<organism evidence="14 15">
    <name type="scientific">Anncaliia algerae PRA339</name>
    <dbReference type="NCBI Taxonomy" id="1288291"/>
    <lineage>
        <taxon>Eukaryota</taxon>
        <taxon>Fungi</taxon>
        <taxon>Fungi incertae sedis</taxon>
        <taxon>Microsporidia</taxon>
        <taxon>Tubulinosematoidea</taxon>
        <taxon>Tubulinosematidae</taxon>
        <taxon>Anncaliia</taxon>
    </lineage>
</organism>
<dbReference type="InterPro" id="IPR041872">
    <property type="entry name" value="Anticodon_Met"/>
</dbReference>
<evidence type="ECO:0000256" key="5">
    <source>
        <dbReference type="ARBA" id="ARBA00022741"/>
    </source>
</evidence>
<dbReference type="Proteomes" id="UP000030655">
    <property type="component" value="Unassembled WGS sequence"/>
</dbReference>
<dbReference type="Gene3D" id="2.20.28.20">
    <property type="entry name" value="Methionyl-tRNA synthetase, Zn-domain"/>
    <property type="match status" value="1"/>
</dbReference>
<evidence type="ECO:0000256" key="8">
    <source>
        <dbReference type="ARBA" id="ARBA00023146"/>
    </source>
</evidence>
<reference evidence="15" key="1">
    <citation type="submission" date="2013-02" db="EMBL/GenBank/DDBJ databases">
        <authorList>
            <consortium name="The Broad Institute Genome Sequencing Platform"/>
            <person name="Cuomo C."/>
            <person name="Becnel J."/>
            <person name="Sanscrainte N."/>
            <person name="Walker B."/>
            <person name="Young S.K."/>
            <person name="Zeng Q."/>
            <person name="Gargeya S."/>
            <person name="Fitzgerald M."/>
            <person name="Haas B."/>
            <person name="Abouelleil A."/>
            <person name="Alvarado L."/>
            <person name="Arachchi H.M."/>
            <person name="Berlin A.M."/>
            <person name="Chapman S.B."/>
            <person name="Dewar J."/>
            <person name="Goldberg J."/>
            <person name="Griggs A."/>
            <person name="Gujja S."/>
            <person name="Hansen M."/>
            <person name="Howarth C."/>
            <person name="Imamovic A."/>
            <person name="Larimer J."/>
            <person name="McCowan C."/>
            <person name="Murphy C."/>
            <person name="Neiman D."/>
            <person name="Pearson M."/>
            <person name="Priest M."/>
            <person name="Roberts A."/>
            <person name="Saif S."/>
            <person name="Shea T."/>
            <person name="Sisk P."/>
            <person name="Sykes S."/>
            <person name="Wortman J."/>
            <person name="Nusbaum C."/>
            <person name="Birren B."/>
        </authorList>
    </citation>
    <scope>NUCLEOTIDE SEQUENCE [LARGE SCALE GENOMIC DNA]</scope>
    <source>
        <strain evidence="15">PRA339</strain>
    </source>
</reference>
<dbReference type="STRING" id="1288291.A0A059EXZ3"/>
<feature type="domain" description="Methionyl/Leucyl tRNA synthetase" evidence="12">
    <location>
        <begin position="6"/>
        <end position="391"/>
    </location>
</feature>
<dbReference type="InterPro" id="IPR014729">
    <property type="entry name" value="Rossmann-like_a/b/a_fold"/>
</dbReference>
<dbReference type="SUPFAM" id="SSF52374">
    <property type="entry name" value="Nucleotidylyl transferase"/>
    <property type="match status" value="1"/>
</dbReference>
<dbReference type="GO" id="GO:0006431">
    <property type="term" value="P:methionyl-tRNA aminoacylation"/>
    <property type="evidence" value="ECO:0007669"/>
    <property type="project" value="EnsemblFungi"/>
</dbReference>
<dbReference type="GO" id="GO:0005524">
    <property type="term" value="F:ATP binding"/>
    <property type="evidence" value="ECO:0007669"/>
    <property type="project" value="UniProtKB-KW"/>
</dbReference>
<dbReference type="Gene3D" id="1.10.730.10">
    <property type="entry name" value="Isoleucyl-tRNA Synthetase, Domain 1"/>
    <property type="match status" value="1"/>
</dbReference>
<dbReference type="InterPro" id="IPR029038">
    <property type="entry name" value="MetRS_Zn"/>
</dbReference>
<evidence type="ECO:0000313" key="14">
    <source>
        <dbReference type="EMBL" id="KCZ79800.1"/>
    </source>
</evidence>
<name>A0A059EXZ3_9MICR</name>
<comment type="catalytic activity">
    <reaction evidence="10">
        <text>tRNA(Met) + L-methionine + ATP = L-methionyl-tRNA(Met) + AMP + diphosphate</text>
        <dbReference type="Rhea" id="RHEA:13481"/>
        <dbReference type="Rhea" id="RHEA-COMP:9667"/>
        <dbReference type="Rhea" id="RHEA-COMP:9698"/>
        <dbReference type="ChEBI" id="CHEBI:30616"/>
        <dbReference type="ChEBI" id="CHEBI:33019"/>
        <dbReference type="ChEBI" id="CHEBI:57844"/>
        <dbReference type="ChEBI" id="CHEBI:78442"/>
        <dbReference type="ChEBI" id="CHEBI:78530"/>
        <dbReference type="ChEBI" id="CHEBI:456215"/>
        <dbReference type="EC" id="6.1.1.10"/>
    </reaction>
</comment>
<dbReference type="EC" id="6.1.1.10" evidence="3"/>
<protein>
    <recommendedName>
        <fullName evidence="3">methionine--tRNA ligase</fullName>
        <ecNumber evidence="3">6.1.1.10</ecNumber>
    </recommendedName>
    <alternativeName>
        <fullName evidence="9">Methionyl-tRNA synthetase</fullName>
    </alternativeName>
</protein>
<dbReference type="GO" id="GO:0005829">
    <property type="term" value="C:cytosol"/>
    <property type="evidence" value="ECO:0007669"/>
    <property type="project" value="TreeGrafter"/>
</dbReference>
<feature type="domain" description="Methionyl-tRNA synthetase anticodon-binding" evidence="13">
    <location>
        <begin position="409"/>
        <end position="526"/>
    </location>
</feature>
<dbReference type="PANTHER" id="PTHR45765">
    <property type="entry name" value="METHIONINE--TRNA LIGASE"/>
    <property type="match status" value="1"/>
</dbReference>
<dbReference type="GO" id="GO:1990825">
    <property type="term" value="F:sequence-specific mRNA binding"/>
    <property type="evidence" value="ECO:0007669"/>
    <property type="project" value="EnsemblFungi"/>
</dbReference>
<dbReference type="GO" id="GO:0017101">
    <property type="term" value="C:aminoacyl-tRNA synthetase multienzyme complex"/>
    <property type="evidence" value="ECO:0007669"/>
    <property type="project" value="TreeGrafter"/>
</dbReference>
<keyword evidence="6 11" id="KW-0067">ATP-binding</keyword>
<dbReference type="OrthoDB" id="5844513at2759"/>
<dbReference type="SUPFAM" id="SSF57770">
    <property type="entry name" value="Methionyl-tRNA synthetase (MetRS), Zn-domain"/>
    <property type="match status" value="1"/>
</dbReference>
<comment type="similarity">
    <text evidence="2 11">Belongs to the class-I aminoacyl-tRNA synthetase family.</text>
</comment>
<accession>A0A059EXZ3</accession>
<dbReference type="CDD" id="cd00814">
    <property type="entry name" value="MetRS_core"/>
    <property type="match status" value="1"/>
</dbReference>
<evidence type="ECO:0000256" key="2">
    <source>
        <dbReference type="ARBA" id="ARBA00005594"/>
    </source>
</evidence>
<dbReference type="EMBL" id="KK365229">
    <property type="protein sequence ID" value="KCZ79800.1"/>
    <property type="molecule type" value="Genomic_DNA"/>
</dbReference>
<dbReference type="AlphaFoldDB" id="A0A059EXZ3"/>
<evidence type="ECO:0000256" key="6">
    <source>
        <dbReference type="ARBA" id="ARBA00022840"/>
    </source>
</evidence>
<dbReference type="InterPro" id="IPR023458">
    <property type="entry name" value="Met-tRNA_ligase_1"/>
</dbReference>
<evidence type="ECO:0000259" key="12">
    <source>
        <dbReference type="Pfam" id="PF09334"/>
    </source>
</evidence>
<dbReference type="NCBIfam" id="TIGR00398">
    <property type="entry name" value="metG"/>
    <property type="match status" value="1"/>
</dbReference>
<evidence type="ECO:0000256" key="7">
    <source>
        <dbReference type="ARBA" id="ARBA00022917"/>
    </source>
</evidence>
<keyword evidence="7 11" id="KW-0648">Protein biosynthesis</keyword>
<reference evidence="14 15" key="2">
    <citation type="submission" date="2014-03" db="EMBL/GenBank/DDBJ databases">
        <title>The Genome Sequence of Anncaliia algerae insect isolate PRA339.</title>
        <authorList>
            <consortium name="The Broad Institute Genome Sequencing Platform"/>
            <consortium name="The Broad Institute Genome Sequencing Center for Infectious Disease"/>
            <person name="Cuomo C."/>
            <person name="Becnel J."/>
            <person name="Sanscrainte N."/>
            <person name="Walker B."/>
            <person name="Young S.K."/>
            <person name="Zeng Q."/>
            <person name="Gargeya S."/>
            <person name="Fitzgerald M."/>
            <person name="Haas B."/>
            <person name="Abouelleil A."/>
            <person name="Alvarado L."/>
            <person name="Arachchi H.M."/>
            <person name="Berlin A.M."/>
            <person name="Chapman S.B."/>
            <person name="Dewar J."/>
            <person name="Goldberg J."/>
            <person name="Griggs A."/>
            <person name="Gujja S."/>
            <person name="Hansen M."/>
            <person name="Howarth C."/>
            <person name="Imamovic A."/>
            <person name="Larimer J."/>
            <person name="McCowan C."/>
            <person name="Murphy C."/>
            <person name="Neiman D."/>
            <person name="Pearson M."/>
            <person name="Priest M."/>
            <person name="Roberts A."/>
            <person name="Saif S."/>
            <person name="Shea T."/>
            <person name="Sisk P."/>
            <person name="Sykes S."/>
            <person name="Wortman J."/>
            <person name="Nusbaum C."/>
            <person name="Birren B."/>
        </authorList>
    </citation>
    <scope>NUCLEOTIDE SEQUENCE [LARGE SCALE GENOMIC DNA]</scope>
    <source>
        <strain evidence="14 15">PRA339</strain>
    </source>
</reference>
<dbReference type="SUPFAM" id="SSF47323">
    <property type="entry name" value="Anticodon-binding domain of a subclass of class I aminoacyl-tRNA synthetases"/>
    <property type="match status" value="1"/>
</dbReference>
<evidence type="ECO:0000259" key="13">
    <source>
        <dbReference type="Pfam" id="PF19303"/>
    </source>
</evidence>